<sequence length="305" mass="32207">MGPDPRHLLTASTARTEPEGDAVELLLRPGWFAVRRDDRTLQVGLDAPHRALLPDIPPVRALLARLTGPGWTPPGAGEPHPDPATTHALATLGEADLLVDSRATRADAARHGAAAATRATARSAGSVAVRGPGELRRQAESLLVAAGVRVHRDGDIDEPLLHVLLHTGEPDRAALADLVREDRPHLLVVAREACLEVGPLVAPGLTACQRCVDCHRAETDPRRHLVVEQLARAAAAGAIVPADPVLWQLALAWAARDAARYLEGDAPATWSAGVVVTAGGVPHVQHWPRHPACGCAWQVGLDHTG</sequence>
<evidence type="ECO:0000313" key="2">
    <source>
        <dbReference type="Proteomes" id="UP001500621"/>
    </source>
</evidence>
<comment type="caution">
    <text evidence="1">The sequence shown here is derived from an EMBL/GenBank/DDBJ whole genome shotgun (WGS) entry which is preliminary data.</text>
</comment>
<organism evidence="1 2">
    <name type="scientific">Nocardioides nanhaiensis</name>
    <dbReference type="NCBI Taxonomy" id="1476871"/>
    <lineage>
        <taxon>Bacteria</taxon>
        <taxon>Bacillati</taxon>
        <taxon>Actinomycetota</taxon>
        <taxon>Actinomycetes</taxon>
        <taxon>Propionibacteriales</taxon>
        <taxon>Nocardioidaceae</taxon>
        <taxon>Nocardioides</taxon>
    </lineage>
</organism>
<dbReference type="RefSeq" id="WP_345264254.1">
    <property type="nucleotide sequence ID" value="NZ_BAABIM010000001.1"/>
</dbReference>
<reference evidence="2" key="1">
    <citation type="journal article" date="2019" name="Int. J. Syst. Evol. Microbiol.">
        <title>The Global Catalogue of Microorganisms (GCM) 10K type strain sequencing project: providing services to taxonomists for standard genome sequencing and annotation.</title>
        <authorList>
            <consortium name="The Broad Institute Genomics Platform"/>
            <consortium name="The Broad Institute Genome Sequencing Center for Infectious Disease"/>
            <person name="Wu L."/>
            <person name="Ma J."/>
        </authorList>
    </citation>
    <scope>NUCLEOTIDE SEQUENCE [LARGE SCALE GENOMIC DNA]</scope>
    <source>
        <strain evidence="2">JCM 18127</strain>
    </source>
</reference>
<proteinExistence type="predicted"/>
<keyword evidence="2" id="KW-1185">Reference proteome</keyword>
<dbReference type="Proteomes" id="UP001500621">
    <property type="component" value="Unassembled WGS sequence"/>
</dbReference>
<name>A0ABP8W2X0_9ACTN</name>
<dbReference type="EMBL" id="BAABIM010000001">
    <property type="protein sequence ID" value="GAA4678836.1"/>
    <property type="molecule type" value="Genomic_DNA"/>
</dbReference>
<gene>
    <name evidence="1" type="ORF">GCM10023226_15200</name>
</gene>
<evidence type="ECO:0008006" key="3">
    <source>
        <dbReference type="Google" id="ProtNLM"/>
    </source>
</evidence>
<dbReference type="Gene3D" id="3.40.50.720">
    <property type="entry name" value="NAD(P)-binding Rossmann-like Domain"/>
    <property type="match status" value="1"/>
</dbReference>
<evidence type="ECO:0000313" key="1">
    <source>
        <dbReference type="EMBL" id="GAA4678836.1"/>
    </source>
</evidence>
<protein>
    <recommendedName>
        <fullName evidence="3">Bacteriocin biosynthesis cyclodehydratase domain-containing protein</fullName>
    </recommendedName>
</protein>
<accession>A0ABP8W2X0</accession>